<reference evidence="1 2" key="1">
    <citation type="submission" date="2014-07" db="EMBL/GenBank/DDBJ databases">
        <title>Draft Genome Sequence of Gephyronic Acid Producer, Cystobacter violaceus Strain Cb vi76.</title>
        <authorList>
            <person name="Stevens D.C."/>
            <person name="Young J."/>
            <person name="Carmichael R."/>
            <person name="Tan J."/>
            <person name="Taylor R.E."/>
        </authorList>
    </citation>
    <scope>NUCLEOTIDE SEQUENCE [LARGE SCALE GENOMIC DNA]</scope>
    <source>
        <strain evidence="1 2">Cb vi76</strain>
    </source>
</reference>
<protein>
    <submittedName>
        <fullName evidence="1">Uncharacterized protein</fullName>
    </submittedName>
</protein>
<sequence length="863" mass="92976">MPLPSPNLDDRSFQQLLEEARNRIARTSPEWTDLSPHDPGMVLLEVFAHLTETMLYRLNRLPEKAYVEFLRLLGVRLQPPSAATVRLRFSLARPATSVVEIARGTGVTTSRAEADAEPVIFLTAEPVRIPVGGTEVEVLAHHGEQVEAELAGVGTGMPGLSVTARRPPIVAPTGDGRDLMVGVEALPDELDGRVPARKLGDKTFRIWREVESFANLPPDEPAYVVDRMTGTLTFAPAARMTGEDGALSPEPRALAAVPKAGRAIMLWYLRGGGLTGNVAAGALDTVKTALPGVKVTNPSPAVGGRAAETLENALVRGPQELHSLGRAITAQDYERLALRSSGAVARAKAFTQAQLWAHALPGAVEVLLVPYLPPNVQGPSGEGVTQESLRQHETEEARARIETALNERRPLGTTCQVGWARYKTVRVRARVVVHRAEDPAALKRRSLERLHQALNPMPTKLQPGGWRFGQSLRVSHVYDTLLAEPGVSYVDQVRLLVDEVPKDVRTLCEDTFQPRTYYAGGDDALFRTVSDADGWEPVGRFPGEQVEVVEAHPQRAGLVAVAARLADEPQRSRLHLSLDSGETWRPTTHTLDHVEDLAWMMRDGVPVLLMATRVGLFELAVQAGATPLQVLVDPSDHDLGFLSVAASTDARGGVSVAVSGMSLRGVYLSSSGGRGNSFRHIGLRGQDVRVLEVQRDGPRSFLWAGLAAASGADPGKGCSSWELLGSADPPDGWRPLDKSWDGGSCLALAFDGARAYAATHRAGVLWMDASRREASWSRPGVDSGLPLRERERLFQPVFALAAAPGGGLLLAGGPAGVHRQREPGGQYGNCSTQEFTEKVTLPPSWLLVSGPHELEVVTVDEAE</sequence>
<dbReference type="SUPFAM" id="SSF110296">
    <property type="entry name" value="Oligoxyloglucan reducing end-specific cellobiohydrolase"/>
    <property type="match status" value="2"/>
</dbReference>
<accession>A0A084SKL3</accession>
<evidence type="ECO:0000313" key="1">
    <source>
        <dbReference type="EMBL" id="KFA88998.1"/>
    </source>
</evidence>
<dbReference type="Proteomes" id="UP000028547">
    <property type="component" value="Unassembled WGS sequence"/>
</dbReference>
<organism evidence="1 2">
    <name type="scientific">Archangium violaceum Cb vi76</name>
    <dbReference type="NCBI Taxonomy" id="1406225"/>
    <lineage>
        <taxon>Bacteria</taxon>
        <taxon>Pseudomonadati</taxon>
        <taxon>Myxococcota</taxon>
        <taxon>Myxococcia</taxon>
        <taxon>Myxococcales</taxon>
        <taxon>Cystobacterineae</taxon>
        <taxon>Archangiaceae</taxon>
        <taxon>Archangium</taxon>
    </lineage>
</organism>
<name>A0A084SKL3_9BACT</name>
<dbReference type="EMBL" id="JPMI01000269">
    <property type="protein sequence ID" value="KFA88998.1"/>
    <property type="molecule type" value="Genomic_DNA"/>
</dbReference>
<comment type="caution">
    <text evidence="1">The sequence shown here is derived from an EMBL/GenBank/DDBJ whole genome shotgun (WGS) entry which is preliminary data.</text>
</comment>
<dbReference type="AlphaFoldDB" id="A0A084SKL3"/>
<dbReference type="Gene3D" id="2.130.10.10">
    <property type="entry name" value="YVTN repeat-like/Quinoprotein amine dehydrogenase"/>
    <property type="match status" value="1"/>
</dbReference>
<dbReference type="RefSeq" id="WP_043406803.1">
    <property type="nucleotide sequence ID" value="NZ_JPMI01000269.1"/>
</dbReference>
<dbReference type="InterPro" id="IPR015943">
    <property type="entry name" value="WD40/YVTN_repeat-like_dom_sf"/>
</dbReference>
<dbReference type="NCBIfam" id="TIGR02243">
    <property type="entry name" value="putative baseplate assembly protein"/>
    <property type="match status" value="1"/>
</dbReference>
<gene>
    <name evidence="1" type="ORF">Q664_37685</name>
</gene>
<proteinExistence type="predicted"/>
<dbReference type="InterPro" id="IPR011749">
    <property type="entry name" value="CHP02243"/>
</dbReference>
<evidence type="ECO:0000313" key="2">
    <source>
        <dbReference type="Proteomes" id="UP000028547"/>
    </source>
</evidence>